<accession>A0A1E4SQB1</accession>
<reference evidence="3" key="1">
    <citation type="submission" date="2016-05" db="EMBL/GenBank/DDBJ databases">
        <title>Comparative genomics of biotechnologically important yeasts.</title>
        <authorList>
            <consortium name="DOE Joint Genome Institute"/>
            <person name="Riley R."/>
            <person name="Haridas S."/>
            <person name="Wolfe K.H."/>
            <person name="Lopes M.R."/>
            <person name="Hittinger C.T."/>
            <person name="Goker M."/>
            <person name="Salamov A."/>
            <person name="Wisecaver J."/>
            <person name="Long T.M."/>
            <person name="Aerts A.L."/>
            <person name="Barry K."/>
            <person name="Choi C."/>
            <person name="Clum A."/>
            <person name="Coughlan A.Y."/>
            <person name="Deshpande S."/>
            <person name="Douglass A.P."/>
            <person name="Hanson S.J."/>
            <person name="Klenk H.-P."/>
            <person name="Labutti K."/>
            <person name="Lapidus A."/>
            <person name="Lindquist E."/>
            <person name="Lipzen A."/>
            <person name="Meier-Kolthoff J.P."/>
            <person name="Ohm R.A."/>
            <person name="Otillar R.P."/>
            <person name="Pangilinan J."/>
            <person name="Peng Y."/>
            <person name="Rokas A."/>
            <person name="Rosa C.A."/>
            <person name="Scheuner C."/>
            <person name="Sibirny A.A."/>
            <person name="Slot J.C."/>
            <person name="Stielow J.B."/>
            <person name="Sun H."/>
            <person name="Kurtzman C.P."/>
            <person name="Blackwell M."/>
            <person name="Grigoriev I.V."/>
            <person name="Jeffries T.W."/>
        </authorList>
    </citation>
    <scope>NUCLEOTIDE SEQUENCE [LARGE SCALE GENOMIC DNA]</scope>
    <source>
        <strain evidence="3">NRRL Y-17324</strain>
    </source>
</reference>
<evidence type="ECO:0000313" key="3">
    <source>
        <dbReference type="Proteomes" id="UP000094285"/>
    </source>
</evidence>
<proteinExistence type="predicted"/>
<evidence type="ECO:0000256" key="1">
    <source>
        <dbReference type="SAM" id="MobiDB-lite"/>
    </source>
</evidence>
<dbReference type="RefSeq" id="XP_020066807.1">
    <property type="nucleotide sequence ID" value="XM_020206207.1"/>
</dbReference>
<name>A0A1E4SQB1_9ASCO</name>
<protein>
    <submittedName>
        <fullName evidence="2">Uncharacterized protein</fullName>
    </submittedName>
</protein>
<gene>
    <name evidence="2" type="ORF">CANTADRAFT_116738</name>
</gene>
<sequence>MPCYSKASHPTVLAWTLHSPTYEWRRKRYEEGVHNPTHTPSRLRTLLSGLRMVRVRTKTDGIICRTTLNFEHQPVVVMGVRQSRAGLRETPEGTTYKPWIPGGSSCSSDGRETWPPSNRIVPV</sequence>
<dbReference type="GeneID" id="30980344"/>
<keyword evidence="3" id="KW-1185">Reference proteome</keyword>
<dbReference type="Proteomes" id="UP000094285">
    <property type="component" value="Unassembled WGS sequence"/>
</dbReference>
<dbReference type="EMBL" id="KV453909">
    <property type="protein sequence ID" value="ODV81685.1"/>
    <property type="molecule type" value="Genomic_DNA"/>
</dbReference>
<evidence type="ECO:0000313" key="2">
    <source>
        <dbReference type="EMBL" id="ODV81685.1"/>
    </source>
</evidence>
<dbReference type="AlphaFoldDB" id="A0A1E4SQB1"/>
<organism evidence="2 3">
    <name type="scientific">Suhomyces tanzawaensis NRRL Y-17324</name>
    <dbReference type="NCBI Taxonomy" id="984487"/>
    <lineage>
        <taxon>Eukaryota</taxon>
        <taxon>Fungi</taxon>
        <taxon>Dikarya</taxon>
        <taxon>Ascomycota</taxon>
        <taxon>Saccharomycotina</taxon>
        <taxon>Pichiomycetes</taxon>
        <taxon>Debaryomycetaceae</taxon>
        <taxon>Suhomyces</taxon>
    </lineage>
</organism>
<feature type="region of interest" description="Disordered" evidence="1">
    <location>
        <begin position="88"/>
        <end position="123"/>
    </location>
</feature>